<dbReference type="GO" id="GO:0045892">
    <property type="term" value="P:negative regulation of DNA-templated transcription"/>
    <property type="evidence" value="ECO:0007669"/>
    <property type="project" value="UniProtKB-UniRule"/>
</dbReference>
<dbReference type="EMBL" id="FLUA01000077">
    <property type="protein sequence ID" value="SBV69538.1"/>
    <property type="molecule type" value="Genomic_DNA"/>
</dbReference>
<dbReference type="GO" id="GO:0003677">
    <property type="term" value="F:DNA binding"/>
    <property type="evidence" value="ECO:0007669"/>
    <property type="project" value="UniProtKB-KW"/>
</dbReference>
<dbReference type="Pfam" id="PF00392">
    <property type="entry name" value="GntR"/>
    <property type="match status" value="1"/>
</dbReference>
<dbReference type="PANTHER" id="PTHR43537">
    <property type="entry name" value="TRANSCRIPTIONAL REGULATOR, GNTR FAMILY"/>
    <property type="match status" value="1"/>
</dbReference>
<name>A0A212IRW6_9ENTR</name>
<dbReference type="InterPro" id="IPR011711">
    <property type="entry name" value="GntR_C"/>
</dbReference>
<dbReference type="SUPFAM" id="SSF48008">
    <property type="entry name" value="GntR ligand-binding domain-like"/>
    <property type="match status" value="1"/>
</dbReference>
<comment type="function">
    <text evidence="5">Transcriptional repressor that controls expression of the genes required for the catabolism of sialic acids.</text>
</comment>
<dbReference type="SUPFAM" id="SSF46785">
    <property type="entry name" value="Winged helix' DNA-binding domain"/>
    <property type="match status" value="1"/>
</dbReference>
<dbReference type="InterPro" id="IPR036390">
    <property type="entry name" value="WH_DNA-bd_sf"/>
</dbReference>
<keyword evidence="4 5" id="KW-0804">Transcription</keyword>
<evidence type="ECO:0000256" key="1">
    <source>
        <dbReference type="ARBA" id="ARBA00022491"/>
    </source>
</evidence>
<dbReference type="Pfam" id="PF07729">
    <property type="entry name" value="FCD"/>
    <property type="match status" value="1"/>
</dbReference>
<evidence type="ECO:0000313" key="7">
    <source>
        <dbReference type="EMBL" id="SBV69538.1"/>
    </source>
</evidence>
<evidence type="ECO:0000256" key="4">
    <source>
        <dbReference type="ARBA" id="ARBA00023163"/>
    </source>
</evidence>
<sequence>MKTGPAGPVFDRTDRGFTLLPILCYDEPAVVCHRDSQIGLMNAFDSQAEDSPATIGRSLRRRPLARKKLSEMVEEELEQMIRRREFGEGEQLPSERELMAFFNVGRPSVREALAALKRKGLVQINNGERARVSRPSADTIIGELSGMAKDFLAHPGGIAHFEQLRLFFESSLVRYAAENATEEQIDLLAKALEINSQSLDDNTLFIRSDVDFHRVLAEIPGNPIFMAIHVALLDWLIAARPTVPDRELFEHNNVSYQQHIAIVDAIRRRDPDEADRALQSHLNSVSATWHALGQHSKMRK</sequence>
<reference evidence="7" key="1">
    <citation type="submission" date="2016-04" db="EMBL/GenBank/DDBJ databases">
        <authorList>
            <person name="Evans L.H."/>
            <person name="Alamgir A."/>
            <person name="Owens N."/>
            <person name="Weber N.D."/>
            <person name="Virtaneva K."/>
            <person name="Barbian K."/>
            <person name="Babar A."/>
            <person name="Rosenke K."/>
        </authorList>
    </citation>
    <scope>NUCLEOTIDE SEQUENCE</scope>
    <source>
        <strain evidence="7">86-2</strain>
    </source>
</reference>
<dbReference type="InterPro" id="IPR023730">
    <property type="entry name" value="Tscrpt_reg_NanR"/>
</dbReference>
<dbReference type="PANTHER" id="PTHR43537:SF53">
    <property type="entry name" value="HTH-TYPE TRANSCRIPTIONAL REPRESSOR NANR"/>
    <property type="match status" value="1"/>
</dbReference>
<accession>A0A212IRW6</accession>
<dbReference type="AlphaFoldDB" id="A0A212IRW6"/>
<dbReference type="PROSITE" id="PS50949">
    <property type="entry name" value="HTH_GNTR"/>
    <property type="match status" value="1"/>
</dbReference>
<evidence type="ECO:0000259" key="6">
    <source>
        <dbReference type="PROSITE" id="PS50949"/>
    </source>
</evidence>
<keyword evidence="2 5" id="KW-0805">Transcription regulation</keyword>
<dbReference type="Gene3D" id="1.10.10.10">
    <property type="entry name" value="Winged helix-like DNA-binding domain superfamily/Winged helix DNA-binding domain"/>
    <property type="match status" value="1"/>
</dbReference>
<gene>
    <name evidence="5 7" type="primary">nanR</name>
    <name evidence="7" type="ORF">KL86CIT2_750003</name>
</gene>
<feature type="domain" description="HTH gntR-type" evidence="6">
    <location>
        <begin position="67"/>
        <end position="135"/>
    </location>
</feature>
<evidence type="ECO:0000256" key="2">
    <source>
        <dbReference type="ARBA" id="ARBA00023015"/>
    </source>
</evidence>
<keyword evidence="3 5" id="KW-0238">DNA-binding</keyword>
<dbReference type="InterPro" id="IPR008920">
    <property type="entry name" value="TF_FadR/GntR_C"/>
</dbReference>
<dbReference type="GO" id="GO:0003700">
    <property type="term" value="F:DNA-binding transcription factor activity"/>
    <property type="evidence" value="ECO:0007669"/>
    <property type="project" value="UniProtKB-UniRule"/>
</dbReference>
<protein>
    <recommendedName>
        <fullName evidence="5">HTH-type transcriptional repressor NanR</fullName>
    </recommendedName>
</protein>
<keyword evidence="1 5" id="KW-0678">Repressor</keyword>
<evidence type="ECO:0000256" key="3">
    <source>
        <dbReference type="ARBA" id="ARBA00023125"/>
    </source>
</evidence>
<dbReference type="CDD" id="cd07377">
    <property type="entry name" value="WHTH_GntR"/>
    <property type="match status" value="1"/>
</dbReference>
<evidence type="ECO:0000256" key="5">
    <source>
        <dbReference type="HAMAP-Rule" id="MF_01236"/>
    </source>
</evidence>
<dbReference type="NCBIfam" id="NF003011">
    <property type="entry name" value="PRK03837.1"/>
    <property type="match status" value="1"/>
</dbReference>
<dbReference type="FunFam" id="1.10.10.10:FF:000150">
    <property type="entry name" value="HTH-type transcriptional repressor NanR"/>
    <property type="match status" value="1"/>
</dbReference>
<dbReference type="Gene3D" id="1.20.120.530">
    <property type="entry name" value="GntR ligand-binding domain-like"/>
    <property type="match status" value="1"/>
</dbReference>
<comment type="similarity">
    <text evidence="5">Belongs to the NanR family.</text>
</comment>
<dbReference type="InterPro" id="IPR000524">
    <property type="entry name" value="Tscrpt_reg_HTH_GntR"/>
</dbReference>
<dbReference type="SMART" id="SM00345">
    <property type="entry name" value="HTH_GNTR"/>
    <property type="match status" value="1"/>
</dbReference>
<proteinExistence type="inferred from homology"/>
<dbReference type="InterPro" id="IPR036388">
    <property type="entry name" value="WH-like_DNA-bd_sf"/>
</dbReference>
<dbReference type="HAMAP" id="MF_01236">
    <property type="entry name" value="HTH_NanR"/>
    <property type="match status" value="1"/>
</dbReference>
<dbReference type="PRINTS" id="PR00035">
    <property type="entry name" value="HTHGNTR"/>
</dbReference>
<dbReference type="SMART" id="SM00895">
    <property type="entry name" value="FCD"/>
    <property type="match status" value="1"/>
</dbReference>
<organism evidence="7">
    <name type="scientific">uncultured Citrobacter sp</name>
    <dbReference type="NCBI Taxonomy" id="200446"/>
    <lineage>
        <taxon>Bacteria</taxon>
        <taxon>Pseudomonadati</taxon>
        <taxon>Pseudomonadota</taxon>
        <taxon>Gammaproteobacteria</taxon>
        <taxon>Enterobacterales</taxon>
        <taxon>Enterobacteriaceae</taxon>
        <taxon>Citrobacter</taxon>
        <taxon>environmental samples</taxon>
    </lineage>
</organism>